<dbReference type="HOGENOM" id="CLU_001223_0_0_3"/>
<dbReference type="KEGG" id="cyn:Cyan7425_4866"/>
<evidence type="ECO:0000313" key="7">
    <source>
        <dbReference type="EMBL" id="ACL47169.1"/>
    </source>
</evidence>
<dbReference type="eggNOG" id="COG2911">
    <property type="taxonomic scope" value="Bacteria"/>
</dbReference>
<dbReference type="OrthoDB" id="536281at2"/>
<accession>B8HMG2</accession>
<feature type="transmembrane region" description="Helical" evidence="5">
    <location>
        <begin position="21"/>
        <end position="48"/>
    </location>
</feature>
<dbReference type="PANTHER" id="PTHR34457">
    <property type="entry name" value="EMBRYO DEFECTIVE 2410"/>
    <property type="match status" value="1"/>
</dbReference>
<name>B8HMG2_CYAP4</name>
<dbReference type="InterPro" id="IPR053022">
    <property type="entry name" value="Chloroplast_translocon_comp"/>
</dbReference>
<evidence type="ECO:0000259" key="6">
    <source>
        <dbReference type="Pfam" id="PF04357"/>
    </source>
</evidence>
<dbReference type="PANTHER" id="PTHR34457:SF3">
    <property type="entry name" value="PROTEIN TIC236, CHLOROPLASTIC"/>
    <property type="match status" value="1"/>
</dbReference>
<dbReference type="EMBL" id="CP001344">
    <property type="protein sequence ID" value="ACL47169.1"/>
    <property type="molecule type" value="Genomic_DNA"/>
</dbReference>
<keyword evidence="4 5" id="KW-0472">Membrane</keyword>
<organism evidence="7">
    <name type="scientific">Cyanothece sp. (strain PCC 7425 / ATCC 29141)</name>
    <dbReference type="NCBI Taxonomy" id="395961"/>
    <lineage>
        <taxon>Bacteria</taxon>
        <taxon>Bacillati</taxon>
        <taxon>Cyanobacteriota</taxon>
        <taxon>Cyanophyceae</taxon>
        <taxon>Gomontiellales</taxon>
        <taxon>Cyanothecaceae</taxon>
        <taxon>Cyanothece</taxon>
    </lineage>
</organism>
<evidence type="ECO:0000256" key="5">
    <source>
        <dbReference type="SAM" id="Phobius"/>
    </source>
</evidence>
<evidence type="ECO:0000256" key="4">
    <source>
        <dbReference type="ARBA" id="ARBA00023136"/>
    </source>
</evidence>
<protein>
    <recommendedName>
        <fullName evidence="6">Translocation and assembly module TamB C-terminal domain-containing protein</fullName>
    </recommendedName>
</protein>
<evidence type="ECO:0000256" key="2">
    <source>
        <dbReference type="ARBA" id="ARBA00022692"/>
    </source>
</evidence>
<dbReference type="InterPro" id="IPR007452">
    <property type="entry name" value="TamB_C"/>
</dbReference>
<keyword evidence="2 5" id="KW-0812">Transmembrane</keyword>
<dbReference type="GO" id="GO:0005886">
    <property type="term" value="C:plasma membrane"/>
    <property type="evidence" value="ECO:0007669"/>
    <property type="project" value="InterPro"/>
</dbReference>
<reference evidence="7" key="1">
    <citation type="submission" date="2009-01" db="EMBL/GenBank/DDBJ databases">
        <title>Complete sequence of chromosome Cyanothece sp. PCC 7425.</title>
        <authorList>
            <consortium name="US DOE Joint Genome Institute"/>
            <person name="Lucas S."/>
            <person name="Copeland A."/>
            <person name="Lapidus A."/>
            <person name="Glavina del Rio T."/>
            <person name="Dalin E."/>
            <person name="Tice H."/>
            <person name="Bruce D."/>
            <person name="Goodwin L."/>
            <person name="Pitluck S."/>
            <person name="Sims D."/>
            <person name="Meineke L."/>
            <person name="Brettin T."/>
            <person name="Detter J.C."/>
            <person name="Han C."/>
            <person name="Larimer F."/>
            <person name="Land M."/>
            <person name="Hauser L."/>
            <person name="Kyrpides N."/>
            <person name="Ovchinnikova G."/>
            <person name="Liberton M."/>
            <person name="Stoeckel J."/>
            <person name="Banerjee A."/>
            <person name="Singh A."/>
            <person name="Page L."/>
            <person name="Sato H."/>
            <person name="Zhao L."/>
            <person name="Sherman L."/>
            <person name="Pakrasi H."/>
            <person name="Richardson P."/>
        </authorList>
    </citation>
    <scope>NUCLEOTIDE SEQUENCE</scope>
    <source>
        <strain evidence="7">PCC 7425</strain>
    </source>
</reference>
<dbReference type="STRING" id="395961.Cyan7425_4866"/>
<evidence type="ECO:0000256" key="3">
    <source>
        <dbReference type="ARBA" id="ARBA00022989"/>
    </source>
</evidence>
<comment type="subcellular location">
    <subcellularLocation>
        <location evidence="1">Membrane</location>
        <topology evidence="1">Single-pass membrane protein</topology>
    </subcellularLocation>
</comment>
<sequence length="1601" mass="172199">MANSSSNNEARSQRGKLWLLLLSRPVLGTLIVLLAGLAGLGGWLWVYLQNELAPTIETNLSQLLNRPVKLGKLEQITLTSLRFDRTTIPPFSQQVGGQTIREQDSAMAAAVEVNFNPWDLLWSRSLNLAVSLKQPQLNLVQDKEGRWLRTQLQPLKPSGWFTTNLQSIQVQQAQITALPYGANPRQLTGVQGNVLLADQGQRLRFDLQGQVVQGGDLKLDGEWRNPAQDLKLTLRTRNLAATVVNNLFPEQKVAPVVGGPPVDVVQIQRGQVDSNLRLYLRQGELPQVEGTAQVRDLALKLVNVPQSLQRIEGQVRLQGLTAVLEQGKGFFGDIPLKGVRGTIDQQGFNLSGHIPPVEVNRSLKTLALKLTVPVAGKVQVPDLRLMGTFANPRLLGTIASVGTSKIDRLDFRRIAARFGWQGERLIVQNIQAIPSLGGIVRGQAGQRQDQLAAELVAEGIPAAAIARLYGNELNFDPGAVSAQIQVGGGLNNLKTLVQFDAPQSPYPTRGVVLISNNQILLRNLVTQVTGGVITAEGQIQAGQWQLSAASTGVPLRQFNADLRGFLSGRVNLAGSLDRLDPAHIIAAGQINLDQGLAGLNQPIAALVRWNGRQVEIVRAESAGLLAAGMIATQWSAGASVPQIGAIDLQLFGQGLDLSQLALPGAAMAIRTTGKVDLRGRLQGTLANLDFAGQMRTRNLAINQLGFESQLAGTVAYTSTAGLALNLVGARDQLRLNLASNGQPQSFLVRRQEAIAVGQRSGENLQVQVQRFPLKALNLRPDPAADRIISGLASGQFSLNLNTQALQGQIAVLKPGLGNLFGDRLVANVQYNQGIATLRDGEFSKGKSQYLLNARLVTGADPQLSGQIRVVTGELQDVITALQTLNPTALGEQPPVYAKAADVRPLPVGLPDAPLLTQLRRFSEIQALVEEAVRKPKSSTLPGLNELQGPFGGQISFAGSAQKGLEANFDLQGQQISWGKNTFNYAIAQGRLQAGRVNLDNFQIASGEGQARFSGVIGGNEQKGQLLVQNLSMDTVRRFVDLPNLDLQGNLDAQMQLGGSFTNPQAEGTLQLNQARLNAQPLQAARADFNYSNARLDFNSSARLEDQQPILITGSLPYQLPFARQAPQSDRLKLDLQVKNGGLSLLNLFTDQVTWLAGSGSVDLKVRGSLKQPQVEGLVSLNQVSLKPQALTAPLTDLTGTLRFDRDQLFVDNLQGRFREGVILAKGSLPINELASPNPETASEAPLQVNFNQLNLQVPNLYTGEANGSLGVGGSLFSPELTGTIQLSNGQILLEETEPAAPLLPGQVPASTPSSPFEPLELNNLQVALGENVQITRAPLLTFIATGKISIDGTITNPQPQGEVQFQRGQVNLFTSRFQLDPTQTNFARFVPSQGLDPSLDLNLITTVTEVSGGQVNRLNEFETLPFTSLGNLTSVRVTARVIGRASQLETNFRNVVELSSSPARSEGEILALLGGGINLAQNQNNVTLALANLASSAFLNRLQGIIDNYLGTRVSFRLFPALIPVDPKAPNTGSNSILGLGAEVGYDLTDRFSVSAMQVLTAPGDPTRFNFGYQLNDNLRLSTSVNLAGDAVGLFEYRIRF</sequence>
<dbReference type="Pfam" id="PF04357">
    <property type="entry name" value="TamB"/>
    <property type="match status" value="1"/>
</dbReference>
<feature type="domain" description="Translocation and assembly module TamB C-terminal" evidence="6">
    <location>
        <begin position="1212"/>
        <end position="1601"/>
    </location>
</feature>
<keyword evidence="3 5" id="KW-1133">Transmembrane helix</keyword>
<dbReference type="GO" id="GO:0009306">
    <property type="term" value="P:protein secretion"/>
    <property type="evidence" value="ECO:0007669"/>
    <property type="project" value="InterPro"/>
</dbReference>
<proteinExistence type="predicted"/>
<gene>
    <name evidence="7" type="ordered locus">Cyan7425_4866</name>
</gene>
<evidence type="ECO:0000256" key="1">
    <source>
        <dbReference type="ARBA" id="ARBA00004167"/>
    </source>
</evidence>